<dbReference type="PANTHER" id="PTHR37261">
    <property type="entry name" value="40S RIBOSOMAL PROTEIN S27"/>
    <property type="match status" value="1"/>
</dbReference>
<dbReference type="PANTHER" id="PTHR37261:SF1">
    <property type="entry name" value="40S RIBOSOMAL PROTEIN S27"/>
    <property type="match status" value="1"/>
</dbReference>
<feature type="compositionally biased region" description="Low complexity" evidence="2">
    <location>
        <begin position="146"/>
        <end position="158"/>
    </location>
</feature>
<keyword evidence="1" id="KW-0175">Coiled coil</keyword>
<evidence type="ECO:0000256" key="1">
    <source>
        <dbReference type="SAM" id="Coils"/>
    </source>
</evidence>
<name>A0A0A9G2A6_ARUDO</name>
<reference evidence="3" key="1">
    <citation type="submission" date="2014-09" db="EMBL/GenBank/DDBJ databases">
        <authorList>
            <person name="Magalhaes I.L.F."/>
            <person name="Oliveira U."/>
            <person name="Santos F.R."/>
            <person name="Vidigal T.H.D.A."/>
            <person name="Brescovit A.D."/>
            <person name="Santos A.J."/>
        </authorList>
    </citation>
    <scope>NUCLEOTIDE SEQUENCE</scope>
    <source>
        <tissue evidence="3">Shoot tissue taken approximately 20 cm above the soil surface</tissue>
    </source>
</reference>
<evidence type="ECO:0000256" key="2">
    <source>
        <dbReference type="SAM" id="MobiDB-lite"/>
    </source>
</evidence>
<evidence type="ECO:0000313" key="3">
    <source>
        <dbReference type="EMBL" id="JAE18617.1"/>
    </source>
</evidence>
<feature type="coiled-coil region" evidence="1">
    <location>
        <begin position="5"/>
        <end position="32"/>
    </location>
</feature>
<feature type="compositionally biased region" description="Polar residues" evidence="2">
    <location>
        <begin position="207"/>
        <end position="218"/>
    </location>
</feature>
<dbReference type="AlphaFoldDB" id="A0A0A9G2A6"/>
<organism evidence="3">
    <name type="scientific">Arundo donax</name>
    <name type="common">Giant reed</name>
    <name type="synonym">Donax arundinaceus</name>
    <dbReference type="NCBI Taxonomy" id="35708"/>
    <lineage>
        <taxon>Eukaryota</taxon>
        <taxon>Viridiplantae</taxon>
        <taxon>Streptophyta</taxon>
        <taxon>Embryophyta</taxon>
        <taxon>Tracheophyta</taxon>
        <taxon>Spermatophyta</taxon>
        <taxon>Magnoliopsida</taxon>
        <taxon>Liliopsida</taxon>
        <taxon>Poales</taxon>
        <taxon>Poaceae</taxon>
        <taxon>PACMAD clade</taxon>
        <taxon>Arundinoideae</taxon>
        <taxon>Arundineae</taxon>
        <taxon>Arundo</taxon>
    </lineage>
</organism>
<feature type="compositionally biased region" description="Acidic residues" evidence="2">
    <location>
        <begin position="175"/>
        <end position="189"/>
    </location>
</feature>
<protein>
    <submittedName>
        <fullName evidence="3">Uncharacterized protein</fullName>
    </submittedName>
</protein>
<reference evidence="3" key="2">
    <citation type="journal article" date="2015" name="Data Brief">
        <title>Shoot transcriptome of the giant reed, Arundo donax.</title>
        <authorList>
            <person name="Barrero R.A."/>
            <person name="Guerrero F.D."/>
            <person name="Moolhuijzen P."/>
            <person name="Goolsby J.A."/>
            <person name="Tidwell J."/>
            <person name="Bellgard S.E."/>
            <person name="Bellgard M.I."/>
        </authorList>
    </citation>
    <scope>NUCLEOTIDE SEQUENCE</scope>
    <source>
        <tissue evidence="3">Shoot tissue taken approximately 20 cm above the soil surface</tissue>
    </source>
</reference>
<proteinExistence type="predicted"/>
<dbReference type="EMBL" id="GBRH01179279">
    <property type="protein sequence ID" value="JAE18617.1"/>
    <property type="molecule type" value="Transcribed_RNA"/>
</dbReference>
<feature type="region of interest" description="Disordered" evidence="2">
    <location>
        <begin position="144"/>
        <end position="218"/>
    </location>
</feature>
<feature type="compositionally biased region" description="Basic and acidic residues" evidence="2">
    <location>
        <begin position="190"/>
        <end position="206"/>
    </location>
</feature>
<sequence>MVKPLGSIEARLQRLEQQFDSFSVEIQSLRCSSARTPAPDGQSDTTNSREKAYNVGDTRTTASITDRLPGLAVRAPDFSSEDFSYNVTGPGPAVRAPDFTSEGSCCYNATDENQVNFCGSNMVPTLLVKVPDFICQPQLTCEKLHSGSSSPVAFSVSSGKERKTSPGLVVKVPEFPDDDDDDEVEEEKEAEVGDHDDSHTQYDDTLGKSTVDSSKSKNPVSINGALASALEALLTSTRGTSSSNSVICTASNLSAENTNDSLGCSLSPEKVDEMSTKDGSADKFPGTFGDAILVGTVLSSQEIDAAPHTSLANTILGGKVELMEQNNDPNSGKVAFIASTESLDVPSQPHAVEEYIDDVSRVNGQNSGSNLDTMPSVASTGPFYPPQPPTVVGSVVSGAPVSESRPAVSFAEFLASRNASSCKNGNSEVCGCNDGAEILSSERTSAGAGKNSKNISQLLVKKALEVVANDRRPFSSVPIGENFEGPSYTATRNAANGHDINTIKTVLDKDCGLSAFFQCSASDSKKKWTYDSSLDWSQDGSLAEPNAEHSWSNLSCTESFSEATAKEPVALATTTSGKYVEDILADIGISSTVSPIAEEELQKVCDLLYEYKADMLDIASTAKRTSKSSPSLEVLLGESSDSEAQVSDLDGIENGFGSPQVFSSFSSSDGDVSAADRPLVDVADLSTPCELYASSALNEPLVDVADLTNHSGTYDPAMDGPLADAFDLPNTSETNASGLNEPLVNGEGMPKPLETVSGGSSGEYPDSLI</sequence>
<accession>A0A0A9G2A6</accession>
<feature type="region of interest" description="Disordered" evidence="2">
    <location>
        <begin position="728"/>
        <end position="769"/>
    </location>
</feature>
<feature type="compositionally biased region" description="Polar residues" evidence="2">
    <location>
        <begin position="729"/>
        <end position="738"/>
    </location>
</feature>